<dbReference type="PROSITE" id="PS50931">
    <property type="entry name" value="HTH_LYSR"/>
    <property type="match status" value="1"/>
</dbReference>
<organism evidence="6 7">
    <name type="scientific">Marinobacterium aestuarii</name>
    <dbReference type="NCBI Taxonomy" id="1821621"/>
    <lineage>
        <taxon>Bacteria</taxon>
        <taxon>Pseudomonadati</taxon>
        <taxon>Pseudomonadota</taxon>
        <taxon>Gammaproteobacteria</taxon>
        <taxon>Oceanospirillales</taxon>
        <taxon>Oceanospirillaceae</taxon>
        <taxon>Marinobacterium</taxon>
    </lineage>
</organism>
<accession>A0A1A9EZG2</accession>
<dbReference type="CDD" id="cd08422">
    <property type="entry name" value="PBP2_CrgA_like"/>
    <property type="match status" value="1"/>
</dbReference>
<protein>
    <submittedName>
        <fullName evidence="6">Transcriptional regulator</fullName>
    </submittedName>
</protein>
<dbReference type="PANTHER" id="PTHR30537">
    <property type="entry name" value="HTH-TYPE TRANSCRIPTIONAL REGULATOR"/>
    <property type="match status" value="1"/>
</dbReference>
<dbReference type="GO" id="GO:0003700">
    <property type="term" value="F:DNA-binding transcription factor activity"/>
    <property type="evidence" value="ECO:0007669"/>
    <property type="project" value="InterPro"/>
</dbReference>
<dbReference type="STRING" id="1821621.A8C75_13220"/>
<evidence type="ECO:0000259" key="5">
    <source>
        <dbReference type="PROSITE" id="PS50931"/>
    </source>
</evidence>
<dbReference type="Pfam" id="PF00126">
    <property type="entry name" value="HTH_1"/>
    <property type="match status" value="1"/>
</dbReference>
<dbReference type="SUPFAM" id="SSF53850">
    <property type="entry name" value="Periplasmic binding protein-like II"/>
    <property type="match status" value="1"/>
</dbReference>
<keyword evidence="7" id="KW-1185">Reference proteome</keyword>
<keyword evidence="3" id="KW-0238">DNA-binding</keyword>
<dbReference type="GO" id="GO:0006351">
    <property type="term" value="P:DNA-templated transcription"/>
    <property type="evidence" value="ECO:0007669"/>
    <property type="project" value="TreeGrafter"/>
</dbReference>
<evidence type="ECO:0000256" key="4">
    <source>
        <dbReference type="ARBA" id="ARBA00023163"/>
    </source>
</evidence>
<keyword evidence="4" id="KW-0804">Transcription</keyword>
<dbReference type="SUPFAM" id="SSF46785">
    <property type="entry name" value="Winged helix' DNA-binding domain"/>
    <property type="match status" value="1"/>
</dbReference>
<gene>
    <name evidence="6" type="ORF">A8C75_13220</name>
</gene>
<comment type="similarity">
    <text evidence="1">Belongs to the LysR transcriptional regulatory family.</text>
</comment>
<dbReference type="RefSeq" id="WP_067383146.1">
    <property type="nucleotide sequence ID" value="NZ_CP015839.1"/>
</dbReference>
<evidence type="ECO:0000256" key="2">
    <source>
        <dbReference type="ARBA" id="ARBA00023015"/>
    </source>
</evidence>
<dbReference type="InterPro" id="IPR058163">
    <property type="entry name" value="LysR-type_TF_proteobact-type"/>
</dbReference>
<dbReference type="GO" id="GO:0043565">
    <property type="term" value="F:sequence-specific DNA binding"/>
    <property type="evidence" value="ECO:0007669"/>
    <property type="project" value="TreeGrafter"/>
</dbReference>
<evidence type="ECO:0000313" key="6">
    <source>
        <dbReference type="EMBL" id="ANG63336.1"/>
    </source>
</evidence>
<dbReference type="Gene3D" id="3.40.190.290">
    <property type="match status" value="1"/>
</dbReference>
<proteinExistence type="inferred from homology"/>
<dbReference type="FunFam" id="1.10.10.10:FF:000001">
    <property type="entry name" value="LysR family transcriptional regulator"/>
    <property type="match status" value="1"/>
</dbReference>
<reference evidence="6 7" key="2">
    <citation type="journal article" date="2018" name="Int. J. Syst. Evol. Microbiol.">
        <title>Marinobacterium aestuarii sp. nov., a benzene-degrading marine bacterium isolated from estuary sediment.</title>
        <authorList>
            <person name="Bae S.S."/>
            <person name="Jung J."/>
            <person name="Chung D."/>
            <person name="Baek K."/>
        </authorList>
    </citation>
    <scope>NUCLEOTIDE SEQUENCE [LARGE SCALE GENOMIC DNA]</scope>
    <source>
        <strain evidence="6 7">ST58-10</strain>
    </source>
</reference>
<dbReference type="InterPro" id="IPR036388">
    <property type="entry name" value="WH-like_DNA-bd_sf"/>
</dbReference>
<dbReference type="InterPro" id="IPR000847">
    <property type="entry name" value="LysR_HTH_N"/>
</dbReference>
<name>A0A1A9EZG2_9GAMM</name>
<dbReference type="Pfam" id="PF03466">
    <property type="entry name" value="LysR_substrate"/>
    <property type="match status" value="1"/>
</dbReference>
<dbReference type="PRINTS" id="PR00039">
    <property type="entry name" value="HTHLYSR"/>
</dbReference>
<feature type="domain" description="HTH lysR-type" evidence="5">
    <location>
        <begin position="1"/>
        <end position="58"/>
    </location>
</feature>
<dbReference type="Gene3D" id="1.10.10.10">
    <property type="entry name" value="Winged helix-like DNA-binding domain superfamily/Winged helix DNA-binding domain"/>
    <property type="match status" value="1"/>
</dbReference>
<reference evidence="7" key="1">
    <citation type="submission" date="2016-05" db="EMBL/GenBank/DDBJ databases">
        <authorList>
            <person name="Baek K."/>
            <person name="Yang S.-J."/>
        </authorList>
    </citation>
    <scope>NUCLEOTIDE SEQUENCE [LARGE SCALE GENOMIC DNA]</scope>
    <source>
        <strain evidence="7">ST58-10</strain>
    </source>
</reference>
<dbReference type="EMBL" id="CP015839">
    <property type="protein sequence ID" value="ANG63336.1"/>
    <property type="molecule type" value="Genomic_DNA"/>
</dbReference>
<evidence type="ECO:0000256" key="1">
    <source>
        <dbReference type="ARBA" id="ARBA00009437"/>
    </source>
</evidence>
<dbReference type="InterPro" id="IPR005119">
    <property type="entry name" value="LysR_subst-bd"/>
</dbReference>
<dbReference type="InterPro" id="IPR036390">
    <property type="entry name" value="WH_DNA-bd_sf"/>
</dbReference>
<dbReference type="PANTHER" id="PTHR30537:SF5">
    <property type="entry name" value="HTH-TYPE TRANSCRIPTIONAL ACTIVATOR TTDR-RELATED"/>
    <property type="match status" value="1"/>
</dbReference>
<keyword evidence="2" id="KW-0805">Transcription regulation</keyword>
<evidence type="ECO:0000256" key="3">
    <source>
        <dbReference type="ARBA" id="ARBA00023125"/>
    </source>
</evidence>
<dbReference type="KEGG" id="mars:A8C75_13220"/>
<sequence length="308" mass="35328">MNLDNLRYFVRVVEANSFTAAAERLGTQKSTLSRRISQLEDELGIRLLQRTTRKLHLTPDGEELFERCRPLICQLEDARHRLSVNQPEPQGRLRLTMPTELALAMLDNVMASFMQQYPRIQMEVELTSRVIDMVEEGIDVAIRVGVLEDSSLIAQPVAKVARGLYAAPEYLQQRPPLQSPHDLQQHRYLGLLMRSDPLHFDNWDQSHSLQMETPLRTNSLNFMRYMARRGFGIARLPCFFAQPLVESGELEAVLPQYPILSIALHALYPSRQHLNPKTRLFLDHLHAELRQHPWASDALIQLPGANVT</sequence>
<dbReference type="AlphaFoldDB" id="A0A1A9EZG2"/>
<evidence type="ECO:0000313" key="7">
    <source>
        <dbReference type="Proteomes" id="UP000078070"/>
    </source>
</evidence>
<dbReference type="OrthoDB" id="9815676at2"/>
<dbReference type="Proteomes" id="UP000078070">
    <property type="component" value="Chromosome"/>
</dbReference>